<dbReference type="PANTHER" id="PTHR45947">
    <property type="entry name" value="SULFOQUINOVOSYL TRANSFERASE SQD2"/>
    <property type="match status" value="1"/>
</dbReference>
<reference evidence="3 4" key="1">
    <citation type="journal article" date="2014" name="PLoS Genet.">
        <title>Phylogenetically driven sequencing of extremely halophilic archaea reveals strategies for static and dynamic osmo-response.</title>
        <authorList>
            <person name="Becker E.A."/>
            <person name="Seitzer P.M."/>
            <person name="Tritt A."/>
            <person name="Larsen D."/>
            <person name="Krusor M."/>
            <person name="Yao A.I."/>
            <person name="Wu D."/>
            <person name="Madern D."/>
            <person name="Eisen J.A."/>
            <person name="Darling A.E."/>
            <person name="Facciotti M.T."/>
        </authorList>
    </citation>
    <scope>NUCLEOTIDE SEQUENCE [LARGE SCALE GENOMIC DNA]</scope>
    <source>
        <strain evidence="3 4">ATCC BAA-1513</strain>
    </source>
</reference>
<comment type="caution">
    <text evidence="3">The sequence shown here is derived from an EMBL/GenBank/DDBJ whole genome shotgun (WGS) entry which is preliminary data.</text>
</comment>
<evidence type="ECO:0000256" key="1">
    <source>
        <dbReference type="SAM" id="MobiDB-lite"/>
    </source>
</evidence>
<evidence type="ECO:0000313" key="4">
    <source>
        <dbReference type="Proteomes" id="UP000011612"/>
    </source>
</evidence>
<dbReference type="AlphaFoldDB" id="M0HDB4"/>
<dbReference type="SUPFAM" id="SSF53756">
    <property type="entry name" value="UDP-Glycosyltransferase/glycogen phosphorylase"/>
    <property type="match status" value="1"/>
</dbReference>
<accession>M0HDB4</accession>
<feature type="region of interest" description="Disordered" evidence="1">
    <location>
        <begin position="128"/>
        <end position="150"/>
    </location>
</feature>
<keyword evidence="4" id="KW-1185">Reference proteome</keyword>
<dbReference type="Proteomes" id="UP000011612">
    <property type="component" value="Unassembled WGS sequence"/>
</dbReference>
<dbReference type="PATRIC" id="fig|1230453.4.peg.3385"/>
<dbReference type="InterPro" id="IPR050194">
    <property type="entry name" value="Glycosyltransferase_grp1"/>
</dbReference>
<dbReference type="PANTHER" id="PTHR45947:SF3">
    <property type="entry name" value="SULFOQUINOVOSYL TRANSFERASE SQD2"/>
    <property type="match status" value="1"/>
</dbReference>
<feature type="domain" description="Glycosyl transferase family 1" evidence="2">
    <location>
        <begin position="8"/>
        <end position="134"/>
    </location>
</feature>
<dbReference type="GO" id="GO:0016757">
    <property type="term" value="F:glycosyltransferase activity"/>
    <property type="evidence" value="ECO:0007669"/>
    <property type="project" value="InterPro"/>
</dbReference>
<dbReference type="Pfam" id="PF00534">
    <property type="entry name" value="Glycos_transf_1"/>
    <property type="match status" value="1"/>
</dbReference>
<proteinExistence type="predicted"/>
<keyword evidence="3" id="KW-0808">Transferase</keyword>
<dbReference type="InterPro" id="IPR001296">
    <property type="entry name" value="Glyco_trans_1"/>
</dbReference>
<sequence length="150" mass="16760">MKFLDQYLDSFEVVFAGSGPEREEIVRTIEADNQMRNANFRGEVDYEEMPELYSSADVSVFPSLKEATSIAALESMASGTPVVATNVGGLTQIIENGREGLLVDPAQPDEIASAVDKLLKSNQYDEYQRNAKQRAENNSWEKMVDEKLPY</sequence>
<dbReference type="STRING" id="1230453.C453_16964"/>
<dbReference type="Gene3D" id="3.40.50.2000">
    <property type="entry name" value="Glycogen Phosphorylase B"/>
    <property type="match status" value="1"/>
</dbReference>
<evidence type="ECO:0000313" key="3">
    <source>
        <dbReference type="EMBL" id="ELZ81727.1"/>
    </source>
</evidence>
<organism evidence="3 4">
    <name type="scientific">Haloferax elongans ATCC BAA-1513</name>
    <dbReference type="NCBI Taxonomy" id="1230453"/>
    <lineage>
        <taxon>Archaea</taxon>
        <taxon>Methanobacteriati</taxon>
        <taxon>Methanobacteriota</taxon>
        <taxon>Stenosarchaea group</taxon>
        <taxon>Halobacteria</taxon>
        <taxon>Halobacteriales</taxon>
        <taxon>Haloferacaceae</taxon>
        <taxon>Haloferax</taxon>
    </lineage>
</organism>
<dbReference type="CDD" id="cd03801">
    <property type="entry name" value="GT4_PimA-like"/>
    <property type="match status" value="1"/>
</dbReference>
<protein>
    <submittedName>
        <fullName evidence="3">Group 1 glycosyl transferase</fullName>
    </submittedName>
</protein>
<gene>
    <name evidence="3" type="ORF">C453_16964</name>
</gene>
<dbReference type="EMBL" id="AOLK01000023">
    <property type="protein sequence ID" value="ELZ81727.1"/>
    <property type="molecule type" value="Genomic_DNA"/>
</dbReference>
<name>M0HDB4_HALEO</name>
<evidence type="ECO:0000259" key="2">
    <source>
        <dbReference type="Pfam" id="PF00534"/>
    </source>
</evidence>